<feature type="region of interest" description="Disordered" evidence="1">
    <location>
        <begin position="58"/>
        <end position="83"/>
    </location>
</feature>
<dbReference type="RefSeq" id="WP_377935762.1">
    <property type="nucleotide sequence ID" value="NZ_JBHUEA010000022.1"/>
</dbReference>
<comment type="caution">
    <text evidence="2">The sequence shown here is derived from an EMBL/GenBank/DDBJ whole genome shotgun (WGS) entry which is preliminary data.</text>
</comment>
<protein>
    <submittedName>
        <fullName evidence="2">Uncharacterized protein</fullName>
    </submittedName>
</protein>
<keyword evidence="3" id="KW-1185">Reference proteome</keyword>
<sequence>MPTMHALQDERAQGTAQRFGELPALSTVDRVALRLGLALILWGQQHAERQELAATAQRNRAAERASADVRDALERRAWSGPTW</sequence>
<proteinExistence type="predicted"/>
<gene>
    <name evidence="2" type="ORF">ACFSBI_13465</name>
</gene>
<dbReference type="Proteomes" id="UP001597347">
    <property type="component" value="Unassembled WGS sequence"/>
</dbReference>
<evidence type="ECO:0000256" key="1">
    <source>
        <dbReference type="SAM" id="MobiDB-lite"/>
    </source>
</evidence>
<reference evidence="3" key="1">
    <citation type="journal article" date="2019" name="Int. J. Syst. Evol. Microbiol.">
        <title>The Global Catalogue of Microorganisms (GCM) 10K type strain sequencing project: providing services to taxonomists for standard genome sequencing and annotation.</title>
        <authorList>
            <consortium name="The Broad Institute Genomics Platform"/>
            <consortium name="The Broad Institute Genome Sequencing Center for Infectious Disease"/>
            <person name="Wu L."/>
            <person name="Ma J."/>
        </authorList>
    </citation>
    <scope>NUCLEOTIDE SEQUENCE [LARGE SCALE GENOMIC DNA]</scope>
    <source>
        <strain evidence="3">CGMCC 1.12471</strain>
    </source>
</reference>
<dbReference type="EMBL" id="JBHUEA010000022">
    <property type="protein sequence ID" value="MFD1722558.1"/>
    <property type="molecule type" value="Genomic_DNA"/>
</dbReference>
<feature type="compositionally biased region" description="Basic and acidic residues" evidence="1">
    <location>
        <begin position="60"/>
        <end position="77"/>
    </location>
</feature>
<accession>A0ABW4LH53</accession>
<organism evidence="2 3">
    <name type="scientific">Amnibacterium endophyticum</name>
    <dbReference type="NCBI Taxonomy" id="2109337"/>
    <lineage>
        <taxon>Bacteria</taxon>
        <taxon>Bacillati</taxon>
        <taxon>Actinomycetota</taxon>
        <taxon>Actinomycetes</taxon>
        <taxon>Micrococcales</taxon>
        <taxon>Microbacteriaceae</taxon>
        <taxon>Amnibacterium</taxon>
    </lineage>
</organism>
<evidence type="ECO:0000313" key="2">
    <source>
        <dbReference type="EMBL" id="MFD1722558.1"/>
    </source>
</evidence>
<name>A0ABW4LH53_9MICO</name>
<evidence type="ECO:0000313" key="3">
    <source>
        <dbReference type="Proteomes" id="UP001597347"/>
    </source>
</evidence>